<dbReference type="AlphaFoldDB" id="A6DS45"/>
<dbReference type="OrthoDB" id="9776116at2"/>
<organism evidence="2 3">
    <name type="scientific">Lentisphaera araneosa HTCC2155</name>
    <dbReference type="NCBI Taxonomy" id="313628"/>
    <lineage>
        <taxon>Bacteria</taxon>
        <taxon>Pseudomonadati</taxon>
        <taxon>Lentisphaerota</taxon>
        <taxon>Lentisphaeria</taxon>
        <taxon>Lentisphaerales</taxon>
        <taxon>Lentisphaeraceae</taxon>
        <taxon>Lentisphaera</taxon>
    </lineage>
</organism>
<dbReference type="InterPro" id="IPR002881">
    <property type="entry name" value="DUF58"/>
</dbReference>
<dbReference type="Pfam" id="PF01882">
    <property type="entry name" value="DUF58"/>
    <property type="match status" value="1"/>
</dbReference>
<protein>
    <recommendedName>
        <fullName evidence="1">DUF58 domain-containing protein</fullName>
    </recommendedName>
</protein>
<comment type="caution">
    <text evidence="2">The sequence shown here is derived from an EMBL/GenBank/DDBJ whole genome shotgun (WGS) entry which is preliminary data.</text>
</comment>
<evidence type="ECO:0000259" key="1">
    <source>
        <dbReference type="Pfam" id="PF01882"/>
    </source>
</evidence>
<dbReference type="STRING" id="313628.LNTAR_23589"/>
<accession>A6DS45</accession>
<evidence type="ECO:0000313" key="2">
    <source>
        <dbReference type="EMBL" id="EDM25505.1"/>
    </source>
</evidence>
<dbReference type="eggNOG" id="COG1721">
    <property type="taxonomic scope" value="Bacteria"/>
</dbReference>
<gene>
    <name evidence="2" type="ORF">LNTAR_23589</name>
</gene>
<dbReference type="PANTHER" id="PTHR33608:SF12">
    <property type="entry name" value="DUF58 DOMAIN-CONTAINING PROTEIN"/>
    <property type="match status" value="1"/>
</dbReference>
<dbReference type="EMBL" id="ABCK01000028">
    <property type="protein sequence ID" value="EDM25505.1"/>
    <property type="molecule type" value="Genomic_DNA"/>
</dbReference>
<sequence length="324" mass="37085">MKKKNTDGVYIELEDVIRLQHKASGFHFLPRQPLQSLLAGRHASRLRGRGLDFEELRLYQKGDDTRTIDWKVSNRARKAYVRVYSEEKERQVMFVVDQRLSMFFGSKKSFKSVTAVEALTLGAWKVLDSGDRVGGIIFNDCESREFRAQRSRQATMAMLSEAVKFNHQLGVDQGIIESPDMLNSSLEKLLHKPRHNNLIIIISDFHGMDEKTYHHVRALSRHNDVVLTLVYDELAKEFPENHFPIRLSDGIDQVELDLSQAKLRKSIPDLLQGRLKSLGDSLGKFDVPILPINTHEDVADQLRKILGGQHLKRAHKPQAMKGSR</sequence>
<dbReference type="SUPFAM" id="SSF53300">
    <property type="entry name" value="vWA-like"/>
    <property type="match status" value="1"/>
</dbReference>
<evidence type="ECO:0000313" key="3">
    <source>
        <dbReference type="Proteomes" id="UP000004947"/>
    </source>
</evidence>
<feature type="domain" description="DUF58" evidence="1">
    <location>
        <begin position="55"/>
        <end position="266"/>
    </location>
</feature>
<name>A6DS45_9BACT</name>
<reference evidence="2 3" key="1">
    <citation type="journal article" date="2010" name="J. Bacteriol.">
        <title>Genome sequence of Lentisphaera araneosa HTCC2155T, the type species of the order Lentisphaerales in the phylum Lentisphaerae.</title>
        <authorList>
            <person name="Thrash J.C."/>
            <person name="Cho J.C."/>
            <person name="Vergin K.L."/>
            <person name="Morris R.M."/>
            <person name="Giovannoni S.J."/>
        </authorList>
    </citation>
    <scope>NUCLEOTIDE SEQUENCE [LARGE SCALE GENOMIC DNA]</scope>
    <source>
        <strain evidence="2 3">HTCC2155</strain>
    </source>
</reference>
<dbReference type="PANTHER" id="PTHR33608">
    <property type="entry name" value="BLL2464 PROTEIN"/>
    <property type="match status" value="1"/>
</dbReference>
<dbReference type="InterPro" id="IPR036465">
    <property type="entry name" value="vWFA_dom_sf"/>
</dbReference>
<proteinExistence type="predicted"/>
<dbReference type="RefSeq" id="WP_007280661.1">
    <property type="nucleotide sequence ID" value="NZ_ABCK01000028.1"/>
</dbReference>
<keyword evidence="3" id="KW-1185">Reference proteome</keyword>
<dbReference type="Proteomes" id="UP000004947">
    <property type="component" value="Unassembled WGS sequence"/>
</dbReference>